<sequence length="111" mass="12338">MCAKRTELKATKSKQEKGGKPNICPWLCNLVPSNVPSPGAVQAVLHPRKDVFILKVAKVGPNGDRRSKMELELVTPKGPEKTGPYRYDTREAQCDPDPPPCICNKQKKKKK</sequence>
<organism evidence="2 3">
    <name type="scientific">Brenthis ino</name>
    <name type="common">lesser marbled fritillary</name>
    <dbReference type="NCBI Taxonomy" id="405034"/>
    <lineage>
        <taxon>Eukaryota</taxon>
        <taxon>Metazoa</taxon>
        <taxon>Ecdysozoa</taxon>
        <taxon>Arthropoda</taxon>
        <taxon>Hexapoda</taxon>
        <taxon>Insecta</taxon>
        <taxon>Pterygota</taxon>
        <taxon>Neoptera</taxon>
        <taxon>Endopterygota</taxon>
        <taxon>Lepidoptera</taxon>
        <taxon>Glossata</taxon>
        <taxon>Ditrysia</taxon>
        <taxon>Papilionoidea</taxon>
        <taxon>Nymphalidae</taxon>
        <taxon>Heliconiinae</taxon>
        <taxon>Argynnini</taxon>
        <taxon>Brenthis</taxon>
    </lineage>
</organism>
<reference evidence="2" key="1">
    <citation type="submission" date="2021-12" db="EMBL/GenBank/DDBJ databases">
        <authorList>
            <person name="Martin H S."/>
        </authorList>
    </citation>
    <scope>NUCLEOTIDE SEQUENCE</scope>
</reference>
<proteinExistence type="predicted"/>
<dbReference type="OrthoDB" id="6624851at2759"/>
<dbReference type="EMBL" id="OV170231">
    <property type="protein sequence ID" value="CAH0716389.1"/>
    <property type="molecule type" value="Genomic_DNA"/>
</dbReference>
<name>A0A8J9UBB7_9NEOP</name>
<feature type="region of interest" description="Disordered" evidence="1">
    <location>
        <begin position="1"/>
        <end position="21"/>
    </location>
</feature>
<accession>A0A8J9UBB7</accession>
<evidence type="ECO:0000313" key="2">
    <source>
        <dbReference type="EMBL" id="CAH0716389.1"/>
    </source>
</evidence>
<keyword evidence="3" id="KW-1185">Reference proteome</keyword>
<feature type="compositionally biased region" description="Basic and acidic residues" evidence="1">
    <location>
        <begin position="1"/>
        <end position="19"/>
    </location>
</feature>
<feature type="region of interest" description="Disordered" evidence="1">
    <location>
        <begin position="62"/>
        <end position="100"/>
    </location>
</feature>
<feature type="non-terminal residue" evidence="2">
    <location>
        <position position="111"/>
    </location>
</feature>
<dbReference type="AlphaFoldDB" id="A0A8J9UBB7"/>
<evidence type="ECO:0000256" key="1">
    <source>
        <dbReference type="SAM" id="MobiDB-lite"/>
    </source>
</evidence>
<dbReference type="Proteomes" id="UP000838878">
    <property type="component" value="Chromosome 11"/>
</dbReference>
<protein>
    <submittedName>
        <fullName evidence="2">Uncharacterized protein</fullName>
    </submittedName>
</protein>
<evidence type="ECO:0000313" key="3">
    <source>
        <dbReference type="Proteomes" id="UP000838878"/>
    </source>
</evidence>
<gene>
    <name evidence="2" type="ORF">BINO364_LOCUS3169</name>
</gene>